<dbReference type="InterPro" id="IPR036890">
    <property type="entry name" value="HATPase_C_sf"/>
</dbReference>
<proteinExistence type="predicted"/>
<keyword evidence="3" id="KW-0902">Two-component regulatory system</keyword>
<keyword evidence="5" id="KW-0472">Membrane</keyword>
<dbReference type="SMART" id="SM00091">
    <property type="entry name" value="PAS"/>
    <property type="match status" value="1"/>
</dbReference>
<feature type="transmembrane region" description="Helical" evidence="5">
    <location>
        <begin position="159"/>
        <end position="182"/>
    </location>
</feature>
<dbReference type="InterPro" id="IPR000014">
    <property type="entry name" value="PAS"/>
</dbReference>
<protein>
    <submittedName>
        <fullName evidence="8">PAS domain-containing protein</fullName>
    </submittedName>
</protein>
<feature type="transmembrane region" description="Helical" evidence="5">
    <location>
        <begin position="23"/>
        <end position="43"/>
    </location>
</feature>
<dbReference type="InterPro" id="IPR035965">
    <property type="entry name" value="PAS-like_dom_sf"/>
</dbReference>
<organism evidence="8 9">
    <name type="scientific">Azohydromonas lata</name>
    <dbReference type="NCBI Taxonomy" id="45677"/>
    <lineage>
        <taxon>Bacteria</taxon>
        <taxon>Pseudomonadati</taxon>
        <taxon>Pseudomonadota</taxon>
        <taxon>Betaproteobacteria</taxon>
        <taxon>Burkholderiales</taxon>
        <taxon>Sphaerotilaceae</taxon>
        <taxon>Azohydromonas</taxon>
    </lineage>
</organism>
<dbReference type="PROSITE" id="PS50112">
    <property type="entry name" value="PAS"/>
    <property type="match status" value="1"/>
</dbReference>
<feature type="region of interest" description="Disordered" evidence="4">
    <location>
        <begin position="670"/>
        <end position="694"/>
    </location>
</feature>
<dbReference type="PROSITE" id="PS50113">
    <property type="entry name" value="PAC"/>
    <property type="match status" value="1"/>
</dbReference>
<evidence type="ECO:0000256" key="5">
    <source>
        <dbReference type="SAM" id="Phobius"/>
    </source>
</evidence>
<evidence type="ECO:0000259" key="6">
    <source>
        <dbReference type="PROSITE" id="PS50112"/>
    </source>
</evidence>
<dbReference type="Proteomes" id="UP001293718">
    <property type="component" value="Unassembled WGS sequence"/>
</dbReference>
<dbReference type="InterPro" id="IPR011712">
    <property type="entry name" value="Sig_transdc_His_kin_sub3_dim/P"/>
</dbReference>
<keyword evidence="5" id="KW-1133">Transmembrane helix</keyword>
<comment type="caution">
    <text evidence="8">The sequence shown here is derived from an EMBL/GenBank/DDBJ whole genome shotgun (WGS) entry which is preliminary data.</text>
</comment>
<dbReference type="InterPro" id="IPR013656">
    <property type="entry name" value="PAS_4"/>
</dbReference>
<accession>A0ABU5IGC4</accession>
<feature type="transmembrane region" description="Helical" evidence="5">
    <location>
        <begin position="88"/>
        <end position="109"/>
    </location>
</feature>
<dbReference type="SMART" id="SM00387">
    <property type="entry name" value="HATPase_c"/>
    <property type="match status" value="1"/>
</dbReference>
<evidence type="ECO:0000259" key="7">
    <source>
        <dbReference type="PROSITE" id="PS50113"/>
    </source>
</evidence>
<dbReference type="NCBIfam" id="TIGR00229">
    <property type="entry name" value="sensory_box"/>
    <property type="match status" value="1"/>
</dbReference>
<dbReference type="RefSeq" id="WP_322465875.1">
    <property type="nucleotide sequence ID" value="NZ_JAXOJX010000020.1"/>
</dbReference>
<dbReference type="InterPro" id="IPR050482">
    <property type="entry name" value="Sensor_HK_TwoCompSys"/>
</dbReference>
<keyword evidence="9" id="KW-1185">Reference proteome</keyword>
<keyword evidence="2" id="KW-0418">Kinase</keyword>
<dbReference type="InterPro" id="IPR003594">
    <property type="entry name" value="HATPase_dom"/>
</dbReference>
<dbReference type="Gene3D" id="3.30.565.10">
    <property type="entry name" value="Histidine kinase-like ATPase, C-terminal domain"/>
    <property type="match status" value="1"/>
</dbReference>
<evidence type="ECO:0000313" key="9">
    <source>
        <dbReference type="Proteomes" id="UP001293718"/>
    </source>
</evidence>
<feature type="domain" description="PAC" evidence="7">
    <location>
        <begin position="411"/>
        <end position="464"/>
    </location>
</feature>
<dbReference type="Pfam" id="PF08448">
    <property type="entry name" value="PAS_4"/>
    <property type="match status" value="1"/>
</dbReference>
<dbReference type="SUPFAM" id="SSF55785">
    <property type="entry name" value="PYP-like sensor domain (PAS domain)"/>
    <property type="match status" value="1"/>
</dbReference>
<feature type="domain" description="PAS" evidence="6">
    <location>
        <begin position="338"/>
        <end position="382"/>
    </location>
</feature>
<dbReference type="SUPFAM" id="SSF55874">
    <property type="entry name" value="ATPase domain of HSP90 chaperone/DNA topoisomerase II/histidine kinase"/>
    <property type="match status" value="1"/>
</dbReference>
<feature type="transmembrane region" description="Helical" evidence="5">
    <location>
        <begin position="129"/>
        <end position="147"/>
    </location>
</feature>
<evidence type="ECO:0000256" key="2">
    <source>
        <dbReference type="ARBA" id="ARBA00022777"/>
    </source>
</evidence>
<dbReference type="EMBL" id="JAXOJX010000020">
    <property type="protein sequence ID" value="MDZ5457596.1"/>
    <property type="molecule type" value="Genomic_DNA"/>
</dbReference>
<evidence type="ECO:0000313" key="8">
    <source>
        <dbReference type="EMBL" id="MDZ5457596.1"/>
    </source>
</evidence>
<name>A0ABU5IGC4_9BURK</name>
<dbReference type="CDD" id="cd00130">
    <property type="entry name" value="PAS"/>
    <property type="match status" value="1"/>
</dbReference>
<feature type="transmembrane region" description="Helical" evidence="5">
    <location>
        <begin position="55"/>
        <end position="76"/>
    </location>
</feature>
<dbReference type="InterPro" id="IPR000700">
    <property type="entry name" value="PAS-assoc_C"/>
</dbReference>
<dbReference type="Pfam" id="PF07730">
    <property type="entry name" value="HisKA_3"/>
    <property type="match status" value="1"/>
</dbReference>
<dbReference type="PANTHER" id="PTHR24421">
    <property type="entry name" value="NITRATE/NITRITE SENSOR PROTEIN NARX-RELATED"/>
    <property type="match status" value="1"/>
</dbReference>
<keyword evidence="5" id="KW-0812">Transmembrane</keyword>
<feature type="transmembrane region" description="Helical" evidence="5">
    <location>
        <begin position="188"/>
        <end position="212"/>
    </location>
</feature>
<evidence type="ECO:0000256" key="1">
    <source>
        <dbReference type="ARBA" id="ARBA00022679"/>
    </source>
</evidence>
<evidence type="ECO:0000256" key="3">
    <source>
        <dbReference type="ARBA" id="ARBA00023012"/>
    </source>
</evidence>
<feature type="transmembrane region" description="Helical" evidence="5">
    <location>
        <begin position="224"/>
        <end position="242"/>
    </location>
</feature>
<keyword evidence="1" id="KW-0808">Transferase</keyword>
<dbReference type="Gene3D" id="1.20.5.1930">
    <property type="match status" value="1"/>
</dbReference>
<feature type="transmembrane region" description="Helical" evidence="5">
    <location>
        <begin position="274"/>
        <end position="296"/>
    </location>
</feature>
<dbReference type="CDD" id="cd16917">
    <property type="entry name" value="HATPase_UhpB-NarQ-NarX-like"/>
    <property type="match status" value="1"/>
</dbReference>
<evidence type="ECO:0000256" key="4">
    <source>
        <dbReference type="SAM" id="MobiDB-lite"/>
    </source>
</evidence>
<dbReference type="Pfam" id="PF02518">
    <property type="entry name" value="HATPase_c"/>
    <property type="match status" value="1"/>
</dbReference>
<reference evidence="8 9" key="1">
    <citation type="submission" date="2023-11" db="EMBL/GenBank/DDBJ databases">
        <title>Draft genome of Azohydromonas lata strain H1 (DSM1123), a polyhydroxyalkanoate producer.</title>
        <authorList>
            <person name="Traversa D."/>
            <person name="D'Addabbo P."/>
            <person name="Pazzani C."/>
            <person name="Manzari C."/>
            <person name="Chiara M."/>
            <person name="Scrascia M."/>
        </authorList>
    </citation>
    <scope>NUCLEOTIDE SEQUENCE [LARGE SCALE GENOMIC DNA]</scope>
    <source>
        <strain evidence="8 9">H1</strain>
    </source>
</reference>
<dbReference type="Gene3D" id="3.30.450.20">
    <property type="entry name" value="PAS domain"/>
    <property type="match status" value="1"/>
</dbReference>
<gene>
    <name evidence="8" type="ORF">SM757_13535</name>
</gene>
<sequence length="694" mass="72234">MAASDPSLASSCASPCATRAAQALALGVLALGGLVLLDGWLHLPAVRALQSAGPGLMKLAAAGCFAGAGLALLLSACASAAARRLAQVLGLLVAGAGAATLAGCVGDALQGRAAEVAGLLADTTGPGGRMLPATALGFVLCGLALAAGSGRPPGRRGAWAVAAAVAAALLALLAVFGCLVDVQAFYRLWPYAGMALHTALGLLALCAGWLLLHLGAGWLTRLSLVAATVAVVALLAMGWSAVVRLGVLAPPQGAGLRALHTGAGLLVQETPRQAARTLAVGGALAVCTLLAVVLLLGREVARRRASEAALAAHRDELESTVAQRTAELARSEAHARQAAAVLEEVMENIPDPVWTKDALGRWTLLNSAAAAVIGLPREALQGLGNAQVLPAGHAAAADAEDERILRGGERIEVEERFFDAGRGEQRHFLSVKLPLRAADGRITGLLGVARDVTQRKRAESALLQSQLDLSRLTQRLMEQEQEGTRRLAQLLHDGLGQTLSALRLQLSALEAPDPLPLLSPAQRRAALAVRALVEQASAEVRGALVELRPALLEEQGLVAALEHDLRCRRAEAGGPALSLRVTPGLPSLRWPPQVEYAFFMVAREALHNAVLHAGATHIHCALEGERGWLRLQVRDDGCGVPDDPQRPGHLGVVGMRERAFAIGARYRLKGRPGQGSRMEIEWEDDRDDAHLSGG</sequence>